<dbReference type="InterPro" id="IPR001940">
    <property type="entry name" value="Peptidase_S1C"/>
</dbReference>
<feature type="region of interest" description="Disordered" evidence="1">
    <location>
        <begin position="31"/>
        <end position="52"/>
    </location>
</feature>
<feature type="chain" id="PRO_5012218209" description="Serine protease" evidence="2">
    <location>
        <begin position="25"/>
        <end position="432"/>
    </location>
</feature>
<dbReference type="PANTHER" id="PTHR43019">
    <property type="entry name" value="SERINE ENDOPROTEASE DEGS"/>
    <property type="match status" value="1"/>
</dbReference>
<dbReference type="AlphaFoldDB" id="A0A235BV27"/>
<name>A0A235BV27_UNCW3</name>
<evidence type="ECO:0000256" key="2">
    <source>
        <dbReference type="SAM" id="SignalP"/>
    </source>
</evidence>
<dbReference type="SUPFAM" id="SSF50494">
    <property type="entry name" value="Trypsin-like serine proteases"/>
    <property type="match status" value="1"/>
</dbReference>
<feature type="signal peptide" evidence="2">
    <location>
        <begin position="1"/>
        <end position="24"/>
    </location>
</feature>
<dbReference type="Proteomes" id="UP000215559">
    <property type="component" value="Unassembled WGS sequence"/>
</dbReference>
<dbReference type="Gene3D" id="2.40.10.10">
    <property type="entry name" value="Trypsin-like serine proteases"/>
    <property type="match status" value="2"/>
</dbReference>
<dbReference type="EMBL" id="NOZP01000060">
    <property type="protein sequence ID" value="OYD16260.1"/>
    <property type="molecule type" value="Genomic_DNA"/>
</dbReference>
<evidence type="ECO:0000313" key="3">
    <source>
        <dbReference type="EMBL" id="OYD16260.1"/>
    </source>
</evidence>
<protein>
    <recommendedName>
        <fullName evidence="5">Serine protease</fullName>
    </recommendedName>
</protein>
<dbReference type="GO" id="GO:0006508">
    <property type="term" value="P:proteolysis"/>
    <property type="evidence" value="ECO:0007669"/>
    <property type="project" value="InterPro"/>
</dbReference>
<dbReference type="Pfam" id="PF13365">
    <property type="entry name" value="Trypsin_2"/>
    <property type="match status" value="1"/>
</dbReference>
<evidence type="ECO:0000256" key="1">
    <source>
        <dbReference type="SAM" id="MobiDB-lite"/>
    </source>
</evidence>
<proteinExistence type="predicted"/>
<evidence type="ECO:0000313" key="4">
    <source>
        <dbReference type="Proteomes" id="UP000215559"/>
    </source>
</evidence>
<organism evidence="3 4">
    <name type="scientific">candidate division WOR-3 bacterium JGI_Cruoil_03_51_56</name>
    <dbReference type="NCBI Taxonomy" id="1973747"/>
    <lineage>
        <taxon>Bacteria</taxon>
        <taxon>Bacteria division WOR-3</taxon>
    </lineage>
</organism>
<accession>A0A235BV27</accession>
<dbReference type="PANTHER" id="PTHR43019:SF23">
    <property type="entry name" value="PROTEASE DO-LIKE 5, CHLOROPLASTIC"/>
    <property type="match status" value="1"/>
</dbReference>
<gene>
    <name evidence="3" type="ORF">CH330_03345</name>
</gene>
<feature type="compositionally biased region" description="Polar residues" evidence="1">
    <location>
        <begin position="31"/>
        <end position="40"/>
    </location>
</feature>
<reference evidence="3 4" key="1">
    <citation type="submission" date="2017-07" db="EMBL/GenBank/DDBJ databases">
        <title>Recovery of genomes from metagenomes via a dereplication, aggregation, and scoring strategy.</title>
        <authorList>
            <person name="Sieber C.M."/>
            <person name="Probst A.J."/>
            <person name="Sharrar A."/>
            <person name="Thomas B.C."/>
            <person name="Hess M."/>
            <person name="Tringe S.G."/>
            <person name="Banfield J.F."/>
        </authorList>
    </citation>
    <scope>NUCLEOTIDE SEQUENCE [LARGE SCALE GENOMIC DNA]</scope>
    <source>
        <strain evidence="3">JGI_Cruoil_03_51_56</strain>
    </source>
</reference>
<dbReference type="InterPro" id="IPR043504">
    <property type="entry name" value="Peptidase_S1_PA_chymotrypsin"/>
</dbReference>
<dbReference type="GO" id="GO:0004252">
    <property type="term" value="F:serine-type endopeptidase activity"/>
    <property type="evidence" value="ECO:0007669"/>
    <property type="project" value="InterPro"/>
</dbReference>
<keyword evidence="2" id="KW-0732">Signal</keyword>
<comment type="caution">
    <text evidence="3">The sequence shown here is derived from an EMBL/GenBank/DDBJ whole genome shotgun (WGS) entry which is preliminary data.</text>
</comment>
<dbReference type="PRINTS" id="PR00834">
    <property type="entry name" value="PROTEASES2C"/>
</dbReference>
<dbReference type="InterPro" id="IPR009003">
    <property type="entry name" value="Peptidase_S1_PA"/>
</dbReference>
<sequence>MCFHNSEVCLWVTALLLLGTGASCVPTQYSQARPTRSSAGPPQPSFVVPDTWPTKHWPEAQARNELDSRREQPEPIEGIWTVSQGGTWRNVASGMTGEIPKYQEYRLAILQDSTEISYDFVAVILESEYADWTPGKVKARIRRTAWRDVYEATWYMRNYSSRKFTFRREEPGVYKTSFVAYDPNNRYIELSYEMVLSKAYPTLGRRKSGSVGSVVSSGTGIVLSDEGLVATCYHVVEEATGIDVVFPGSRVSRAAEVIVHDAENDLAILSVDGFEPTDIASKRVPFSFATAGEVKLGQEAFTLGFPLGDVMGCTPRLSAGRVSSLYGLQDDPRLYQISNPLQPGNSGGALFDTKGRLIGVVVSGLNARYFYEKEGIVPQNVNFAVKSNYLATLVASLAGGGLIARRKSTVGKGSLEKQVEVLRPFVVQVRVY</sequence>
<evidence type="ECO:0008006" key="5">
    <source>
        <dbReference type="Google" id="ProtNLM"/>
    </source>
</evidence>